<proteinExistence type="predicted"/>
<evidence type="ECO:0000313" key="4">
    <source>
        <dbReference type="EMBL" id="QBH14379.1"/>
    </source>
</evidence>
<name>A0A328FDU2_9BACT</name>
<dbReference type="Proteomes" id="UP000248798">
    <property type="component" value="Unassembled WGS sequence"/>
</dbReference>
<evidence type="ECO:0000256" key="2">
    <source>
        <dbReference type="PROSITE-ProRule" id="PRU00169"/>
    </source>
</evidence>
<accession>A0A328FDU2</accession>
<evidence type="ECO:0000313" key="7">
    <source>
        <dbReference type="Proteomes" id="UP000293902"/>
    </source>
</evidence>
<dbReference type="AlphaFoldDB" id="A0A328FDU2"/>
<keyword evidence="7" id="KW-1185">Reference proteome</keyword>
<dbReference type="GO" id="GO:0000160">
    <property type="term" value="P:phosphorelay signal transduction system"/>
    <property type="evidence" value="ECO:0007669"/>
    <property type="project" value="InterPro"/>
</dbReference>
<sequence>MCRSFLVVDDSKSMRSAIKRTILRAGFDDLKIFEAKDGKEALCLIESTPIDLIITDYNMPEMDGFEFITILKGKRDYKDIPVLLMTGEINEDKLEKFKNIGVNVHIKKDIKPEEIKPILSFTLNKFE</sequence>
<dbReference type="InterPro" id="IPR050595">
    <property type="entry name" value="Bact_response_regulator"/>
</dbReference>
<evidence type="ECO:0000259" key="3">
    <source>
        <dbReference type="PROSITE" id="PS50110"/>
    </source>
</evidence>
<dbReference type="SUPFAM" id="SSF52172">
    <property type="entry name" value="CheY-like"/>
    <property type="match status" value="1"/>
</dbReference>
<dbReference type="OrthoDB" id="9786548at2"/>
<feature type="modified residue" description="4-aspartylphosphate" evidence="2">
    <location>
        <position position="56"/>
    </location>
</feature>
<feature type="domain" description="Response regulatory" evidence="3">
    <location>
        <begin position="4"/>
        <end position="123"/>
    </location>
</feature>
<reference evidence="5 6" key="1">
    <citation type="submission" date="2018-06" db="EMBL/GenBank/DDBJ databases">
        <title>Complete Genome Sequence of Desulfobacter hydrogenophilus (DSM3380).</title>
        <authorList>
            <person name="Marietou A."/>
            <person name="Schreiber L."/>
            <person name="Marshall I."/>
            <person name="Jorgensen B."/>
        </authorList>
    </citation>
    <scope>NUCLEOTIDE SEQUENCE [LARGE SCALE GENOMIC DNA]</scope>
    <source>
        <strain evidence="5 6">DSM 3380</strain>
    </source>
</reference>
<reference evidence="4 7" key="2">
    <citation type="submission" date="2019-02" db="EMBL/GenBank/DDBJ databases">
        <title>Complete genome sequence of Desulfobacter hydrogenophilus AcRS1.</title>
        <authorList>
            <person name="Marietou A."/>
            <person name="Lund M.B."/>
            <person name="Marshall I.P.G."/>
            <person name="Schreiber L."/>
            <person name="Jorgensen B."/>
        </authorList>
    </citation>
    <scope>NUCLEOTIDE SEQUENCE [LARGE SCALE GENOMIC DNA]</scope>
    <source>
        <strain evidence="4 7">AcRS1</strain>
    </source>
</reference>
<dbReference type="Pfam" id="PF00072">
    <property type="entry name" value="Response_reg"/>
    <property type="match status" value="1"/>
</dbReference>
<dbReference type="EMBL" id="CP036313">
    <property type="protein sequence ID" value="QBH14379.1"/>
    <property type="molecule type" value="Genomic_DNA"/>
</dbReference>
<dbReference type="Gene3D" id="3.40.50.2300">
    <property type="match status" value="1"/>
</dbReference>
<dbReference type="InterPro" id="IPR001789">
    <property type="entry name" value="Sig_transdc_resp-reg_receiver"/>
</dbReference>
<evidence type="ECO:0000256" key="1">
    <source>
        <dbReference type="ARBA" id="ARBA00022553"/>
    </source>
</evidence>
<dbReference type="SMART" id="SM00448">
    <property type="entry name" value="REC"/>
    <property type="match status" value="1"/>
</dbReference>
<dbReference type="InterPro" id="IPR011006">
    <property type="entry name" value="CheY-like_superfamily"/>
</dbReference>
<dbReference type="PANTHER" id="PTHR44591">
    <property type="entry name" value="STRESS RESPONSE REGULATOR PROTEIN 1"/>
    <property type="match status" value="1"/>
</dbReference>
<dbReference type="PANTHER" id="PTHR44591:SF25">
    <property type="entry name" value="CHEMOTAXIS TWO-COMPONENT RESPONSE REGULATOR"/>
    <property type="match status" value="1"/>
</dbReference>
<dbReference type="EMBL" id="QLNI01000016">
    <property type="protein sequence ID" value="RAM02296.1"/>
    <property type="molecule type" value="Genomic_DNA"/>
</dbReference>
<evidence type="ECO:0000313" key="5">
    <source>
        <dbReference type="EMBL" id="RAM02296.1"/>
    </source>
</evidence>
<dbReference type="PROSITE" id="PS50110">
    <property type="entry name" value="RESPONSE_REGULATORY"/>
    <property type="match status" value="1"/>
</dbReference>
<keyword evidence="1 2" id="KW-0597">Phosphoprotein</keyword>
<gene>
    <name evidence="5" type="ORF">DO021_09285</name>
    <name evidence="4" type="ORF">EYB58_16510</name>
</gene>
<organism evidence="5 6">
    <name type="scientific">Desulfobacter hydrogenophilus</name>
    <dbReference type="NCBI Taxonomy" id="2291"/>
    <lineage>
        <taxon>Bacteria</taxon>
        <taxon>Pseudomonadati</taxon>
        <taxon>Thermodesulfobacteriota</taxon>
        <taxon>Desulfobacteria</taxon>
        <taxon>Desulfobacterales</taxon>
        <taxon>Desulfobacteraceae</taxon>
        <taxon>Desulfobacter</taxon>
    </lineage>
</organism>
<protein>
    <submittedName>
        <fullName evidence="4">Response regulator</fullName>
    </submittedName>
</protein>
<evidence type="ECO:0000313" key="6">
    <source>
        <dbReference type="Proteomes" id="UP000248798"/>
    </source>
</evidence>
<dbReference type="RefSeq" id="WP_111955967.1">
    <property type="nucleotide sequence ID" value="NZ_CP036313.1"/>
</dbReference>
<dbReference type="Proteomes" id="UP000293902">
    <property type="component" value="Chromosome"/>
</dbReference>